<sequence length="166" mass="19906">MFSTLRIDKRLGYFQKKFSLTGNEVRYLTTKQPQLITYNLHHVTTNTFVIREEFGFNDNEVKELLLKKPKLWMMNQKILLERFNFIHNIMKIQHESILQNANILTYRNFIVKQRHLFLQKLGRAQYDPMKENYINLDALCNGTDIEFCAKYAKCNVQDFNTFLKTL</sequence>
<proteinExistence type="inferred from homology"/>
<dbReference type="GO" id="GO:0003676">
    <property type="term" value="F:nucleic acid binding"/>
    <property type="evidence" value="ECO:0007669"/>
    <property type="project" value="InterPro"/>
</dbReference>
<gene>
    <name evidence="3" type="ORF">LNINA_LOCUS9115</name>
</gene>
<dbReference type="InterPro" id="IPR003690">
    <property type="entry name" value="MTERF"/>
</dbReference>
<evidence type="ECO:0000313" key="3">
    <source>
        <dbReference type="EMBL" id="CAK1549846.1"/>
    </source>
</evidence>
<protein>
    <submittedName>
        <fullName evidence="3">Uncharacterized protein</fullName>
    </submittedName>
</protein>
<dbReference type="Proteomes" id="UP001497472">
    <property type="component" value="Unassembled WGS sequence"/>
</dbReference>
<keyword evidence="2" id="KW-0809">Transit peptide</keyword>
<reference evidence="3 4" key="1">
    <citation type="submission" date="2023-11" db="EMBL/GenBank/DDBJ databases">
        <authorList>
            <person name="Okamura Y."/>
        </authorList>
    </citation>
    <scope>NUCLEOTIDE SEQUENCE [LARGE SCALE GENOMIC DNA]</scope>
</reference>
<comment type="caution">
    <text evidence="3">The sequence shown here is derived from an EMBL/GenBank/DDBJ whole genome shotgun (WGS) entry which is preliminary data.</text>
</comment>
<organism evidence="3 4">
    <name type="scientific">Leptosia nina</name>
    <dbReference type="NCBI Taxonomy" id="320188"/>
    <lineage>
        <taxon>Eukaryota</taxon>
        <taxon>Metazoa</taxon>
        <taxon>Ecdysozoa</taxon>
        <taxon>Arthropoda</taxon>
        <taxon>Hexapoda</taxon>
        <taxon>Insecta</taxon>
        <taxon>Pterygota</taxon>
        <taxon>Neoptera</taxon>
        <taxon>Endopterygota</taxon>
        <taxon>Lepidoptera</taxon>
        <taxon>Glossata</taxon>
        <taxon>Ditrysia</taxon>
        <taxon>Papilionoidea</taxon>
        <taxon>Pieridae</taxon>
        <taxon>Pierinae</taxon>
        <taxon>Leptosia</taxon>
    </lineage>
</organism>
<evidence type="ECO:0000313" key="4">
    <source>
        <dbReference type="Proteomes" id="UP001497472"/>
    </source>
</evidence>
<evidence type="ECO:0000256" key="1">
    <source>
        <dbReference type="ARBA" id="ARBA00007692"/>
    </source>
</evidence>
<evidence type="ECO:0000256" key="2">
    <source>
        <dbReference type="ARBA" id="ARBA00022946"/>
    </source>
</evidence>
<comment type="similarity">
    <text evidence="1">Belongs to the mTERF family.</text>
</comment>
<dbReference type="EMBL" id="CAVLEF010000040">
    <property type="protein sequence ID" value="CAK1549846.1"/>
    <property type="molecule type" value="Genomic_DNA"/>
</dbReference>
<dbReference type="Gene3D" id="1.25.70.10">
    <property type="entry name" value="Transcription termination factor 3, mitochondrial"/>
    <property type="match status" value="1"/>
</dbReference>
<dbReference type="InterPro" id="IPR038538">
    <property type="entry name" value="MTERF_sf"/>
</dbReference>
<dbReference type="Pfam" id="PF02536">
    <property type="entry name" value="mTERF"/>
    <property type="match status" value="1"/>
</dbReference>
<dbReference type="AlphaFoldDB" id="A0AAV1JMS6"/>
<name>A0AAV1JMS6_9NEOP</name>
<accession>A0AAV1JMS6</accession>
<keyword evidence="4" id="KW-1185">Reference proteome</keyword>